<gene>
    <name evidence="2" type="ORF">CRG98_011539</name>
</gene>
<keyword evidence="3" id="KW-1185">Reference proteome</keyword>
<reference evidence="2 3" key="1">
    <citation type="submission" date="2017-11" db="EMBL/GenBank/DDBJ databases">
        <title>De-novo sequencing of pomegranate (Punica granatum L.) genome.</title>
        <authorList>
            <person name="Akparov Z."/>
            <person name="Amiraslanov A."/>
            <person name="Hajiyeva S."/>
            <person name="Abbasov M."/>
            <person name="Kaur K."/>
            <person name="Hamwieh A."/>
            <person name="Solovyev V."/>
            <person name="Salamov A."/>
            <person name="Braich B."/>
            <person name="Kosarev P."/>
            <person name="Mahmoud A."/>
            <person name="Hajiyev E."/>
            <person name="Babayeva S."/>
            <person name="Izzatullayeva V."/>
            <person name="Mammadov A."/>
            <person name="Mammadov A."/>
            <person name="Sharifova S."/>
            <person name="Ojaghi J."/>
            <person name="Eynullazada K."/>
            <person name="Bayramov B."/>
            <person name="Abdulazimova A."/>
            <person name="Shahmuradov I."/>
        </authorList>
    </citation>
    <scope>NUCLEOTIDE SEQUENCE [LARGE SCALE GENOMIC DNA]</scope>
    <source>
        <strain evidence="3">cv. AG2017</strain>
        <tissue evidence="2">Leaf</tissue>
    </source>
</reference>
<feature type="compositionally biased region" description="Gly residues" evidence="1">
    <location>
        <begin position="272"/>
        <end position="290"/>
    </location>
</feature>
<protein>
    <submittedName>
        <fullName evidence="2">Uncharacterized protein</fullName>
    </submittedName>
</protein>
<comment type="caution">
    <text evidence="2">The sequence shown here is derived from an EMBL/GenBank/DDBJ whole genome shotgun (WGS) entry which is preliminary data.</text>
</comment>
<name>A0A2I0KIE3_PUNGR</name>
<feature type="compositionally biased region" description="Low complexity" evidence="1">
    <location>
        <begin position="316"/>
        <end position="331"/>
    </location>
</feature>
<dbReference type="AlphaFoldDB" id="A0A2I0KIE3"/>
<dbReference type="PANTHER" id="PTHR48200">
    <property type="entry name" value="PROTEIN, PUTATIVE-RELATED"/>
    <property type="match status" value="1"/>
</dbReference>
<dbReference type="Proteomes" id="UP000233551">
    <property type="component" value="Unassembled WGS sequence"/>
</dbReference>
<proteinExistence type="predicted"/>
<dbReference type="PANTHER" id="PTHR48200:SF1">
    <property type="entry name" value="AMINOTRANSFERASE-LIKE PLANT MOBILE DOMAIN-CONTAINING PROTEIN"/>
    <property type="match status" value="1"/>
</dbReference>
<evidence type="ECO:0000313" key="2">
    <source>
        <dbReference type="EMBL" id="PKI67943.1"/>
    </source>
</evidence>
<evidence type="ECO:0000256" key="1">
    <source>
        <dbReference type="SAM" id="MobiDB-lite"/>
    </source>
</evidence>
<organism evidence="2 3">
    <name type="scientific">Punica granatum</name>
    <name type="common">Pomegranate</name>
    <dbReference type="NCBI Taxonomy" id="22663"/>
    <lineage>
        <taxon>Eukaryota</taxon>
        <taxon>Viridiplantae</taxon>
        <taxon>Streptophyta</taxon>
        <taxon>Embryophyta</taxon>
        <taxon>Tracheophyta</taxon>
        <taxon>Spermatophyta</taxon>
        <taxon>Magnoliopsida</taxon>
        <taxon>eudicotyledons</taxon>
        <taxon>Gunneridae</taxon>
        <taxon>Pentapetalae</taxon>
        <taxon>rosids</taxon>
        <taxon>malvids</taxon>
        <taxon>Myrtales</taxon>
        <taxon>Lythraceae</taxon>
        <taxon>Punica</taxon>
    </lineage>
</organism>
<sequence length="353" mass="38938">MARSVSFSHLDRVTPPLEEISHIWAYLRQVERDYIETFVGDIPMLAICRVDWNFLGAAVTFWDPVHAVFNIQALASVVLQVVGGREYEVALLAETIRSLDRVTRKTDRRLRGTPILLQIWLQSHANPFGLVRPVMFFIRPESIISRLLPLLRVEERKVFEWIKIFCEIALRGFKWRAAWMPPEPMAFRCPDFYGVPLMSHAGSTTYFPNDDFIDSPPVDSSTSSGVPVPDMAIQAELANLRAERDRLRRERRDQELAQANAALERSRKRARGGSGPTSGFGPALGSGPTSGFGPASGSDPAFTASGFGPASGSDPAFTASGFGPASGSGPAFTASGFRPAFGFWPRIGLRPHF</sequence>
<feature type="region of interest" description="Disordered" evidence="1">
    <location>
        <begin position="261"/>
        <end position="331"/>
    </location>
</feature>
<accession>A0A2I0KIE3</accession>
<evidence type="ECO:0000313" key="3">
    <source>
        <dbReference type="Proteomes" id="UP000233551"/>
    </source>
</evidence>
<dbReference type="EMBL" id="PGOL01000571">
    <property type="protein sequence ID" value="PKI67943.1"/>
    <property type="molecule type" value="Genomic_DNA"/>
</dbReference>